<protein>
    <submittedName>
        <fullName evidence="2">Uncharacterized protein</fullName>
    </submittedName>
</protein>
<sequence>MGSEAVWSESFDYDEATFYRYFAVHMGPHAGRMAGDLASNGGAYLLIALPFLVPMGATLSRARVATPADLVGFLASDRVAAAAMAIGALELLAALLCAVGVARALRGAHPDPSSPAWRARARLSLAWVASGRGGSPYDPAIEEHPWWAGVLALRAGRERWHDRYLVPARVAPPGGDGPAAGSVPLSAAVCADGVRRGPSGELVPWSEVHDLLEDGDPGGVAVLRSERLGETLLLKGGFGAPWGEVRAYIEGAIRRSRPRRRIGGAIRRAGEVLSGRRSIGE</sequence>
<accession>U2UST9</accession>
<feature type="transmembrane region" description="Helical" evidence="1">
    <location>
        <begin position="42"/>
        <end position="59"/>
    </location>
</feature>
<dbReference type="RefSeq" id="WP_021727238.1">
    <property type="nucleotide sequence ID" value="NZ_AWEZ01000069.1"/>
</dbReference>
<dbReference type="STRING" id="1125712.HMPREF1316_0642"/>
<dbReference type="EMBL" id="AWEZ01000069">
    <property type="protein sequence ID" value="ERL06182.1"/>
    <property type="molecule type" value="Genomic_DNA"/>
</dbReference>
<dbReference type="OrthoDB" id="3201483at2"/>
<keyword evidence="1" id="KW-0472">Membrane</keyword>
<keyword evidence="1" id="KW-1133">Transmembrane helix</keyword>
<evidence type="ECO:0000256" key="1">
    <source>
        <dbReference type="SAM" id="Phobius"/>
    </source>
</evidence>
<gene>
    <name evidence="2" type="ORF">HMPREF1316_0642</name>
</gene>
<name>U2UST9_9ACTN</name>
<keyword evidence="1" id="KW-0812">Transmembrane</keyword>
<dbReference type="PATRIC" id="fig|1125712.3.peg.2303"/>
<evidence type="ECO:0000313" key="2">
    <source>
        <dbReference type="EMBL" id="ERL06182.1"/>
    </source>
</evidence>
<proteinExistence type="predicted"/>
<comment type="caution">
    <text evidence="2">The sequence shown here is derived from an EMBL/GenBank/DDBJ whole genome shotgun (WGS) entry which is preliminary data.</text>
</comment>
<organism evidence="2 3">
    <name type="scientific">Olsenella profusa F0195</name>
    <dbReference type="NCBI Taxonomy" id="1125712"/>
    <lineage>
        <taxon>Bacteria</taxon>
        <taxon>Bacillati</taxon>
        <taxon>Actinomycetota</taxon>
        <taxon>Coriobacteriia</taxon>
        <taxon>Coriobacteriales</taxon>
        <taxon>Atopobiaceae</taxon>
        <taxon>Olsenella</taxon>
    </lineage>
</organism>
<reference evidence="2 3" key="1">
    <citation type="submission" date="2013-08" db="EMBL/GenBank/DDBJ databases">
        <authorList>
            <person name="Durkin A.S."/>
            <person name="Haft D.R."/>
            <person name="McCorrison J."/>
            <person name="Torralba M."/>
            <person name="Gillis M."/>
            <person name="Haft D.H."/>
            <person name="Methe B."/>
            <person name="Sutton G."/>
            <person name="Nelson K.E."/>
        </authorList>
    </citation>
    <scope>NUCLEOTIDE SEQUENCE [LARGE SCALE GENOMIC DNA]</scope>
    <source>
        <strain evidence="2 3">F0195</strain>
    </source>
</reference>
<dbReference type="Proteomes" id="UP000016638">
    <property type="component" value="Unassembled WGS sequence"/>
</dbReference>
<evidence type="ECO:0000313" key="3">
    <source>
        <dbReference type="Proteomes" id="UP000016638"/>
    </source>
</evidence>
<keyword evidence="3" id="KW-1185">Reference proteome</keyword>
<feature type="transmembrane region" description="Helical" evidence="1">
    <location>
        <begin position="79"/>
        <end position="102"/>
    </location>
</feature>
<dbReference type="AlphaFoldDB" id="U2UST9"/>